<dbReference type="GO" id="GO:0006749">
    <property type="term" value="P:glutathione metabolic process"/>
    <property type="evidence" value="ECO:0007669"/>
    <property type="project" value="TreeGrafter"/>
</dbReference>
<dbReference type="Gene3D" id="3.40.30.10">
    <property type="entry name" value="Glutaredoxin"/>
    <property type="match status" value="1"/>
</dbReference>
<evidence type="ECO:0000256" key="1">
    <source>
        <dbReference type="PIRNR" id="PIRNR006386"/>
    </source>
</evidence>
<dbReference type="GO" id="GO:0018845">
    <property type="term" value="F:2-hydroxychromene-2-carboxylate isomerase activity"/>
    <property type="evidence" value="ECO:0007669"/>
    <property type="project" value="UniProtKB-UniRule"/>
</dbReference>
<dbReference type="InterPro" id="IPR001853">
    <property type="entry name" value="DSBA-like_thioredoxin_dom"/>
</dbReference>
<dbReference type="Proteomes" id="UP001333818">
    <property type="component" value="Unassembled WGS sequence"/>
</dbReference>
<proteinExistence type="inferred from homology"/>
<evidence type="ECO:0000313" key="4">
    <source>
        <dbReference type="EMBL" id="MEE3718554.1"/>
    </source>
</evidence>
<sequence>MTISVDFYYGLGSRYSYLAASQIPRIEASLDCQFVWKPLFSGALIERWQRNPFVDRPVSGQYDWVYRQRDAERWADYYGIPFHEPQLRAIAPKDLALATLAAAQFGLLKNYSQLLFNAIFAEGRAIDREMLAQFGVSLGISEIDFYETLRSPSLQFQLEQITQEAFQRGAFGVPTFFVGTEMFWGNDRLVLLEQHLSKNDR</sequence>
<dbReference type="InterPro" id="IPR036249">
    <property type="entry name" value="Thioredoxin-like_sf"/>
</dbReference>
<evidence type="ECO:0000313" key="5">
    <source>
        <dbReference type="Proteomes" id="UP001333818"/>
    </source>
</evidence>
<keyword evidence="1" id="KW-0413">Isomerase</keyword>
<dbReference type="PIRSF" id="PIRSF006386">
    <property type="entry name" value="HCCAis_GSTk"/>
    <property type="match status" value="1"/>
</dbReference>
<dbReference type="PANTHER" id="PTHR42943">
    <property type="entry name" value="GLUTATHIONE S-TRANSFERASE KAPPA"/>
    <property type="match status" value="1"/>
</dbReference>
<dbReference type="PANTHER" id="PTHR42943:SF2">
    <property type="entry name" value="GLUTATHIONE S-TRANSFERASE KAPPA 1"/>
    <property type="match status" value="1"/>
</dbReference>
<evidence type="ECO:0000256" key="2">
    <source>
        <dbReference type="PIRSR" id="PIRSR006386-1"/>
    </source>
</evidence>
<feature type="active site" description="Nucleophile" evidence="2">
    <location>
        <position position="13"/>
    </location>
</feature>
<comment type="caution">
    <text evidence="4">The sequence shown here is derived from an EMBL/GenBank/DDBJ whole genome shotgun (WGS) entry which is preliminary data.</text>
</comment>
<evidence type="ECO:0000259" key="3">
    <source>
        <dbReference type="Pfam" id="PF01323"/>
    </source>
</evidence>
<dbReference type="InterPro" id="IPR051924">
    <property type="entry name" value="GST_Kappa/NadH"/>
</dbReference>
<comment type="catalytic activity">
    <reaction evidence="1">
        <text>2-hydroxychromene-2-carboxylate = (3E)-4-(2-hydroxyphenyl)-2-oxobut-3-enoate</text>
        <dbReference type="Rhea" id="RHEA:27401"/>
        <dbReference type="ChEBI" id="CHEBI:59350"/>
        <dbReference type="ChEBI" id="CHEBI:59353"/>
        <dbReference type="EC" id="5.99.1.4"/>
    </reaction>
</comment>
<organism evidence="4 5">
    <name type="scientific">Tumidithrix elongata BACA0141</name>
    <dbReference type="NCBI Taxonomy" id="2716417"/>
    <lineage>
        <taxon>Bacteria</taxon>
        <taxon>Bacillati</taxon>
        <taxon>Cyanobacteriota</taxon>
        <taxon>Cyanophyceae</taxon>
        <taxon>Pseudanabaenales</taxon>
        <taxon>Pseudanabaenaceae</taxon>
        <taxon>Tumidithrix</taxon>
        <taxon>Tumidithrix elongata</taxon>
    </lineage>
</organism>
<dbReference type="AlphaFoldDB" id="A0AAW9PTJ4"/>
<name>A0AAW9PTJ4_9CYAN</name>
<dbReference type="RefSeq" id="WP_330484987.1">
    <property type="nucleotide sequence ID" value="NZ_JAZBJZ010000082.1"/>
</dbReference>
<keyword evidence="5" id="KW-1185">Reference proteome</keyword>
<gene>
    <name evidence="4" type="ORF">V2H45_17580</name>
</gene>
<comment type="similarity">
    <text evidence="1">Belongs to the GST superfamily. NadH family.</text>
</comment>
<dbReference type="EC" id="5.99.1.4" evidence="1"/>
<dbReference type="EMBL" id="JAZBJZ010000082">
    <property type="protein sequence ID" value="MEE3718554.1"/>
    <property type="molecule type" value="Genomic_DNA"/>
</dbReference>
<dbReference type="GO" id="GO:0004364">
    <property type="term" value="F:glutathione transferase activity"/>
    <property type="evidence" value="ECO:0007669"/>
    <property type="project" value="TreeGrafter"/>
</dbReference>
<dbReference type="Pfam" id="PF01323">
    <property type="entry name" value="DSBA"/>
    <property type="match status" value="1"/>
</dbReference>
<accession>A0AAW9PTJ4</accession>
<reference evidence="4" key="1">
    <citation type="submission" date="2024-01" db="EMBL/GenBank/DDBJ databases">
        <title>Bank of Algae and Cyanobacteria of the Azores (BACA) strain genomes.</title>
        <authorList>
            <person name="Luz R."/>
            <person name="Cordeiro R."/>
            <person name="Fonseca A."/>
            <person name="Goncalves V."/>
        </authorList>
    </citation>
    <scope>NUCLEOTIDE SEQUENCE</scope>
    <source>
        <strain evidence="4">BACA0141</strain>
    </source>
</reference>
<dbReference type="InterPro" id="IPR014440">
    <property type="entry name" value="HCCAis_GSTk"/>
</dbReference>
<feature type="domain" description="DSBA-like thioredoxin" evidence="3">
    <location>
        <begin position="5"/>
        <end position="196"/>
    </location>
</feature>
<protein>
    <recommendedName>
        <fullName evidence="1">2-hydroxychromene-2-carboxylate isomerase</fullName>
        <ecNumber evidence="1">5.99.1.4</ecNumber>
    </recommendedName>
</protein>
<dbReference type="GO" id="GO:0004602">
    <property type="term" value="F:glutathione peroxidase activity"/>
    <property type="evidence" value="ECO:0007669"/>
    <property type="project" value="TreeGrafter"/>
</dbReference>
<dbReference type="SUPFAM" id="SSF52833">
    <property type="entry name" value="Thioredoxin-like"/>
    <property type="match status" value="1"/>
</dbReference>